<dbReference type="InterPro" id="IPR018289">
    <property type="entry name" value="MULE_transposase_dom"/>
</dbReference>
<accession>A0A803ML54</accession>
<sequence length="345" mass="39762">MQNIVFFFSQILCKTSLDSLIHKLLQSQKQIQAPISNDLQISEEIEVDSVIDVDLNNDSMQQTLNCRQCGNNIDLNCEINDNAIHQNLNSDSYESRVYLDEEQISADEVQISVDEEQISEDEDSTSEGLSTMDSYRAMCNEAGGEENLRHTKKDHLNYWTRLKMKNIEGGDAQAISKIMYQELANDPEFFFRFRLNKEGKLRALFWRDSMMREDYSIYGDVVVFDTTYRTNRYNLICALIVGINNHWKNCMFGCAFIGDEKIESFVWLLETFKKSMGGKCPISIFTDQDQAMCSAIQKWQLKVKPGRNKRSLLNLTATKLNALARTLKLLDGYATTASEYYTYIQ</sequence>
<reference evidence="2" key="1">
    <citation type="journal article" date="2017" name="Nature">
        <title>The genome of Chenopodium quinoa.</title>
        <authorList>
            <person name="Jarvis D.E."/>
            <person name="Ho Y.S."/>
            <person name="Lightfoot D.J."/>
            <person name="Schmoeckel S.M."/>
            <person name="Li B."/>
            <person name="Borm T.J.A."/>
            <person name="Ohyanagi H."/>
            <person name="Mineta K."/>
            <person name="Michell C.T."/>
            <person name="Saber N."/>
            <person name="Kharbatia N.M."/>
            <person name="Rupper R.R."/>
            <person name="Sharp A.R."/>
            <person name="Dally N."/>
            <person name="Boughton B.A."/>
            <person name="Woo Y.H."/>
            <person name="Gao G."/>
            <person name="Schijlen E.G.W.M."/>
            <person name="Guo X."/>
            <person name="Momin A.A."/>
            <person name="Negrao S."/>
            <person name="Al-Babili S."/>
            <person name="Gehring C."/>
            <person name="Roessner U."/>
            <person name="Jung C."/>
            <person name="Murphy K."/>
            <person name="Arold S.T."/>
            <person name="Gojobori T."/>
            <person name="van der Linden C.G."/>
            <person name="van Loo E.N."/>
            <person name="Jellen E.N."/>
            <person name="Maughan P.J."/>
            <person name="Tester M."/>
        </authorList>
    </citation>
    <scope>NUCLEOTIDE SEQUENCE [LARGE SCALE GENOMIC DNA]</scope>
    <source>
        <strain evidence="2">cv. PI 614886</strain>
    </source>
</reference>
<dbReference type="PANTHER" id="PTHR47718">
    <property type="entry name" value="OS01G0519700 PROTEIN"/>
    <property type="match status" value="1"/>
</dbReference>
<evidence type="ECO:0000313" key="3">
    <source>
        <dbReference type="Proteomes" id="UP000596660"/>
    </source>
</evidence>
<dbReference type="Gramene" id="AUR62031666-RA">
    <property type="protein sequence ID" value="AUR62031666-RA:cds"/>
    <property type="gene ID" value="AUR62031666"/>
</dbReference>
<protein>
    <recommendedName>
        <fullName evidence="1">MULE transposase domain-containing protein</fullName>
    </recommendedName>
</protein>
<evidence type="ECO:0000259" key="1">
    <source>
        <dbReference type="Pfam" id="PF10551"/>
    </source>
</evidence>
<dbReference type="PANTHER" id="PTHR47718:SF17">
    <property type="entry name" value="PROTEIN FAR1-RELATED SEQUENCE 5-LIKE"/>
    <property type="match status" value="1"/>
</dbReference>
<name>A0A803ML54_CHEQI</name>
<keyword evidence="3" id="KW-1185">Reference proteome</keyword>
<evidence type="ECO:0000313" key="2">
    <source>
        <dbReference type="EnsemblPlants" id="AUR62031666-RA:cds"/>
    </source>
</evidence>
<dbReference type="EnsemblPlants" id="AUR62031666-RA">
    <property type="protein sequence ID" value="AUR62031666-RA:cds"/>
    <property type="gene ID" value="AUR62031666"/>
</dbReference>
<proteinExistence type="predicted"/>
<organism evidence="2 3">
    <name type="scientific">Chenopodium quinoa</name>
    <name type="common">Quinoa</name>
    <dbReference type="NCBI Taxonomy" id="63459"/>
    <lineage>
        <taxon>Eukaryota</taxon>
        <taxon>Viridiplantae</taxon>
        <taxon>Streptophyta</taxon>
        <taxon>Embryophyta</taxon>
        <taxon>Tracheophyta</taxon>
        <taxon>Spermatophyta</taxon>
        <taxon>Magnoliopsida</taxon>
        <taxon>eudicotyledons</taxon>
        <taxon>Gunneridae</taxon>
        <taxon>Pentapetalae</taxon>
        <taxon>Caryophyllales</taxon>
        <taxon>Chenopodiaceae</taxon>
        <taxon>Chenopodioideae</taxon>
        <taxon>Atripliceae</taxon>
        <taxon>Chenopodium</taxon>
    </lineage>
</organism>
<dbReference type="AlphaFoldDB" id="A0A803ML54"/>
<dbReference type="Pfam" id="PF10551">
    <property type="entry name" value="MULE"/>
    <property type="match status" value="1"/>
</dbReference>
<reference evidence="2" key="2">
    <citation type="submission" date="2021-03" db="UniProtKB">
        <authorList>
            <consortium name="EnsemblPlants"/>
        </authorList>
    </citation>
    <scope>IDENTIFICATION</scope>
</reference>
<dbReference type="Proteomes" id="UP000596660">
    <property type="component" value="Unplaced"/>
</dbReference>
<feature type="domain" description="MULE transposase" evidence="1">
    <location>
        <begin position="221"/>
        <end position="298"/>
    </location>
</feature>